<dbReference type="Proteomes" id="UP000836841">
    <property type="component" value="Chromosome 5"/>
</dbReference>
<dbReference type="AlphaFoldDB" id="A0AAU9SM92"/>
<organism evidence="1 2">
    <name type="scientific">Thlaspi arvense</name>
    <name type="common">Field penny-cress</name>
    <dbReference type="NCBI Taxonomy" id="13288"/>
    <lineage>
        <taxon>Eukaryota</taxon>
        <taxon>Viridiplantae</taxon>
        <taxon>Streptophyta</taxon>
        <taxon>Embryophyta</taxon>
        <taxon>Tracheophyta</taxon>
        <taxon>Spermatophyta</taxon>
        <taxon>Magnoliopsida</taxon>
        <taxon>eudicotyledons</taxon>
        <taxon>Gunneridae</taxon>
        <taxon>Pentapetalae</taxon>
        <taxon>rosids</taxon>
        <taxon>malvids</taxon>
        <taxon>Brassicales</taxon>
        <taxon>Brassicaceae</taxon>
        <taxon>Thlaspideae</taxon>
        <taxon>Thlaspi</taxon>
    </lineage>
</organism>
<accession>A0AAU9SM92</accession>
<dbReference type="EMBL" id="OU466861">
    <property type="protein sequence ID" value="CAH2066270.1"/>
    <property type="molecule type" value="Genomic_DNA"/>
</dbReference>
<proteinExistence type="predicted"/>
<dbReference type="PANTHER" id="PTHR12111:SF1">
    <property type="entry name" value="SPLICING FACTOR YJU2"/>
    <property type="match status" value="1"/>
</dbReference>
<evidence type="ECO:0000313" key="1">
    <source>
        <dbReference type="EMBL" id="CAH2066270.1"/>
    </source>
</evidence>
<protein>
    <submittedName>
        <fullName evidence="1">Uncharacterized protein</fullName>
    </submittedName>
</protein>
<dbReference type="InterPro" id="IPR007590">
    <property type="entry name" value="Saf4/Yju2"/>
</dbReference>
<reference evidence="1 2" key="1">
    <citation type="submission" date="2022-03" db="EMBL/GenBank/DDBJ databases">
        <authorList>
            <person name="Nunn A."/>
            <person name="Chopra R."/>
            <person name="Nunn A."/>
            <person name="Contreras Garrido A."/>
        </authorList>
    </citation>
    <scope>NUCLEOTIDE SEQUENCE [LARGE SCALE GENOMIC DNA]</scope>
</reference>
<feature type="non-terminal residue" evidence="1">
    <location>
        <position position="79"/>
    </location>
</feature>
<dbReference type="Pfam" id="PF04502">
    <property type="entry name" value="Saf4_Yju2"/>
    <property type="match status" value="1"/>
</dbReference>
<name>A0AAU9SM92_THLAR</name>
<dbReference type="GO" id="GO:0071006">
    <property type="term" value="C:U2-type catalytic step 1 spliceosome"/>
    <property type="evidence" value="ECO:0007669"/>
    <property type="project" value="TreeGrafter"/>
</dbReference>
<feature type="non-terminal residue" evidence="1">
    <location>
        <position position="1"/>
    </location>
</feature>
<keyword evidence="2" id="KW-1185">Reference proteome</keyword>
<gene>
    <name evidence="1" type="ORF">TAV2_LOCUS17274</name>
</gene>
<evidence type="ECO:0000313" key="2">
    <source>
        <dbReference type="Proteomes" id="UP000836841"/>
    </source>
</evidence>
<sequence>VRCNICGYYIFKGSKFNSRREDVTGEKYLGIQIFRFYFECPNCGEELIMKTNPQNSDCIVEYGATRYYEPWHAVVGDYV</sequence>
<dbReference type="GO" id="GO:0000398">
    <property type="term" value="P:mRNA splicing, via spliceosome"/>
    <property type="evidence" value="ECO:0007669"/>
    <property type="project" value="InterPro"/>
</dbReference>
<dbReference type="PANTHER" id="PTHR12111">
    <property type="entry name" value="SPLICING FACTOR YJU2"/>
    <property type="match status" value="1"/>
</dbReference>